<dbReference type="Proteomes" id="UP000436088">
    <property type="component" value="Unassembled WGS sequence"/>
</dbReference>
<keyword evidence="4" id="KW-1185">Reference proteome</keyword>
<comment type="similarity">
    <text evidence="1">Belongs to the GeBP family.</text>
</comment>
<dbReference type="Pfam" id="PF04504">
    <property type="entry name" value="GeBP-like_DBD"/>
    <property type="match status" value="1"/>
</dbReference>
<proteinExistence type="inferred from homology"/>
<evidence type="ECO:0000313" key="4">
    <source>
        <dbReference type="Proteomes" id="UP000436088"/>
    </source>
</evidence>
<dbReference type="PANTHER" id="PTHR31662">
    <property type="entry name" value="BNAANNG10740D PROTEIN-RELATED"/>
    <property type="match status" value="1"/>
</dbReference>
<organism evidence="3 4">
    <name type="scientific">Hibiscus syriacus</name>
    <name type="common">Rose of Sharon</name>
    <dbReference type="NCBI Taxonomy" id="106335"/>
    <lineage>
        <taxon>Eukaryota</taxon>
        <taxon>Viridiplantae</taxon>
        <taxon>Streptophyta</taxon>
        <taxon>Embryophyta</taxon>
        <taxon>Tracheophyta</taxon>
        <taxon>Spermatophyta</taxon>
        <taxon>Magnoliopsida</taxon>
        <taxon>eudicotyledons</taxon>
        <taxon>Gunneridae</taxon>
        <taxon>Pentapetalae</taxon>
        <taxon>rosids</taxon>
        <taxon>malvids</taxon>
        <taxon>Malvales</taxon>
        <taxon>Malvaceae</taxon>
        <taxon>Malvoideae</taxon>
        <taxon>Hibiscus</taxon>
    </lineage>
</organism>
<gene>
    <name evidence="3" type="ORF">F3Y22_tig00018827pilonHSYRG00133</name>
</gene>
<name>A0A6A3BVH0_HIBSY</name>
<protein>
    <recommendedName>
        <fullName evidence="2">Glabrous enhancer-binding protein-like DBD domain-containing protein</fullName>
    </recommendedName>
</protein>
<comment type="caution">
    <text evidence="3">The sequence shown here is derived from an EMBL/GenBank/DDBJ whole genome shotgun (WGS) entry which is preliminary data.</text>
</comment>
<dbReference type="GO" id="GO:0005634">
    <property type="term" value="C:nucleus"/>
    <property type="evidence" value="ECO:0007669"/>
    <property type="project" value="TreeGrafter"/>
</dbReference>
<dbReference type="PANTHER" id="PTHR31662:SF33">
    <property type="entry name" value="DNA-BINDING STOREKEEPER PROTEIN TRANSCRIPTIONAL REGULATOR-LIKE PROTEIN"/>
    <property type="match status" value="1"/>
</dbReference>
<dbReference type="GO" id="GO:0006355">
    <property type="term" value="P:regulation of DNA-templated transcription"/>
    <property type="evidence" value="ECO:0007669"/>
    <property type="project" value="InterPro"/>
</dbReference>
<feature type="domain" description="Glabrous enhancer-binding protein-like DBD" evidence="2">
    <location>
        <begin position="58"/>
        <end position="148"/>
    </location>
</feature>
<dbReference type="InterPro" id="IPR053932">
    <property type="entry name" value="GeBP-like_DBD"/>
</dbReference>
<dbReference type="InterPro" id="IPR007592">
    <property type="entry name" value="GEBP"/>
</dbReference>
<dbReference type="AlphaFoldDB" id="A0A6A3BVH0"/>
<reference evidence="3" key="1">
    <citation type="submission" date="2019-09" db="EMBL/GenBank/DDBJ databases">
        <title>Draft genome information of white flower Hibiscus syriacus.</title>
        <authorList>
            <person name="Kim Y.-M."/>
        </authorList>
    </citation>
    <scope>NUCLEOTIDE SEQUENCE [LARGE SCALE GENOMIC DNA]</scope>
    <source>
        <strain evidence="3">YM2019G1</strain>
    </source>
</reference>
<evidence type="ECO:0000259" key="2">
    <source>
        <dbReference type="Pfam" id="PF04504"/>
    </source>
</evidence>
<dbReference type="EMBL" id="VEPZ02000697">
    <property type="protein sequence ID" value="KAE8720644.1"/>
    <property type="molecule type" value="Genomic_DNA"/>
</dbReference>
<sequence length="208" mass="23514">MLLVCSTATANRFRCLTCRYTPSGTREARLRFRKPPRPIQSERAAVVGGEEDTSKQLFQRVFTEEDEILLLNGLFNFLKESGADGNGAINMVGFHERIKESIHTQITKAQLSDKIKRLKKRFHNNPGRVFKKDSQQKQVFKLSNKIWGVKESTVKSTNHLCLCACKFSLFGAVFEDGPALDVGVNGGGESRATILKNLMKYQITERMR</sequence>
<accession>A0A6A3BVH0</accession>
<evidence type="ECO:0000313" key="3">
    <source>
        <dbReference type="EMBL" id="KAE8720644.1"/>
    </source>
</evidence>
<evidence type="ECO:0000256" key="1">
    <source>
        <dbReference type="ARBA" id="ARBA00010820"/>
    </source>
</evidence>